<keyword evidence="4" id="KW-0235">DNA replication</keyword>
<dbReference type="PANTHER" id="PTHR47707">
    <property type="entry name" value="8-OXO-DGTP DIPHOSPHATASE"/>
    <property type="match status" value="1"/>
</dbReference>
<dbReference type="InterPro" id="IPR047127">
    <property type="entry name" value="MutT-like"/>
</dbReference>
<dbReference type="GO" id="GO:0008413">
    <property type="term" value="F:8-oxo-7,8-dihydroguanosine triphosphate pyrophosphatase activity"/>
    <property type="evidence" value="ECO:0007669"/>
    <property type="project" value="InterPro"/>
</dbReference>
<accession>A0A9D1E6E7</accession>
<dbReference type="AlphaFoldDB" id="A0A9D1E6E7"/>
<dbReference type="Gene3D" id="3.90.79.10">
    <property type="entry name" value="Nucleoside Triphosphate Pyrophosphohydrolase"/>
    <property type="match status" value="1"/>
</dbReference>
<evidence type="ECO:0000313" key="16">
    <source>
        <dbReference type="Proteomes" id="UP000823913"/>
    </source>
</evidence>
<dbReference type="InterPro" id="IPR003561">
    <property type="entry name" value="Mutator_MutT"/>
</dbReference>
<comment type="cofactor">
    <cofactor evidence="1 13">
        <name>Mg(2+)</name>
        <dbReference type="ChEBI" id="CHEBI:18420"/>
    </cofactor>
</comment>
<feature type="binding site" evidence="12">
    <location>
        <begin position="31"/>
        <end position="34"/>
    </location>
    <ligand>
        <name>8-oxo-dGTP</name>
        <dbReference type="ChEBI" id="CHEBI:77896"/>
    </ligand>
</feature>
<evidence type="ECO:0000256" key="9">
    <source>
        <dbReference type="ARBA" id="ARBA00023204"/>
    </source>
</evidence>
<keyword evidence="7" id="KW-0378">Hydrolase</keyword>
<evidence type="ECO:0000256" key="5">
    <source>
        <dbReference type="ARBA" id="ARBA00022723"/>
    </source>
</evidence>
<keyword evidence="5 13" id="KW-0479">Metal-binding</keyword>
<evidence type="ECO:0000256" key="8">
    <source>
        <dbReference type="ARBA" id="ARBA00022842"/>
    </source>
</evidence>
<dbReference type="GO" id="GO:0044716">
    <property type="term" value="F:8-oxo-GDP phosphatase activity"/>
    <property type="evidence" value="ECO:0007669"/>
    <property type="project" value="TreeGrafter"/>
</dbReference>
<keyword evidence="3" id="KW-0515">Mutator protein</keyword>
<dbReference type="InterPro" id="IPR015797">
    <property type="entry name" value="NUDIX_hydrolase-like_dom_sf"/>
</dbReference>
<feature type="domain" description="Nudix hydrolase" evidence="14">
    <location>
        <begin position="1"/>
        <end position="125"/>
    </location>
</feature>
<evidence type="ECO:0000256" key="12">
    <source>
        <dbReference type="PIRSR" id="PIRSR603561-1"/>
    </source>
</evidence>
<proteinExistence type="inferred from homology"/>
<sequence length="130" mass="14563">MIKVVAAVIRRGQKILICRRPEGKNLAGYWEFAGGKVEEGESKRQALVRECREELGITLSVGAEIFRAVHDYPQYSVDISFFDCTICEGQPVAKEHSRIEWVGADELKDYQFCPADGDLIEILSRGQSGI</sequence>
<protein>
    <recommendedName>
        <fullName evidence="11">8-oxo-dGTP diphosphatase</fullName>
        <ecNumber evidence="11">3.6.1.55</ecNumber>
    </recommendedName>
</protein>
<dbReference type="SUPFAM" id="SSF55811">
    <property type="entry name" value="Nudix"/>
    <property type="match status" value="1"/>
</dbReference>
<evidence type="ECO:0000256" key="13">
    <source>
        <dbReference type="PIRSR" id="PIRSR603561-2"/>
    </source>
</evidence>
<evidence type="ECO:0000256" key="1">
    <source>
        <dbReference type="ARBA" id="ARBA00001946"/>
    </source>
</evidence>
<dbReference type="InterPro" id="IPR020476">
    <property type="entry name" value="Nudix_hydrolase"/>
</dbReference>
<name>A0A9D1E6E7_9FIRM</name>
<feature type="binding site" evidence="12">
    <location>
        <position position="20"/>
    </location>
    <ligand>
        <name>8-oxo-dGTP</name>
        <dbReference type="ChEBI" id="CHEBI:77896"/>
    </ligand>
</feature>
<feature type="binding site" evidence="13">
    <location>
        <position position="34"/>
    </location>
    <ligand>
        <name>Mg(2+)</name>
        <dbReference type="ChEBI" id="CHEBI:18420"/>
    </ligand>
</feature>
<organism evidence="15 16">
    <name type="scientific">Candidatus Coproplasma avicola</name>
    <dbReference type="NCBI Taxonomy" id="2840744"/>
    <lineage>
        <taxon>Bacteria</taxon>
        <taxon>Bacillati</taxon>
        <taxon>Bacillota</taxon>
        <taxon>Clostridia</taxon>
        <taxon>Eubacteriales</taxon>
        <taxon>Candidatus Coproplasma</taxon>
    </lineage>
</organism>
<evidence type="ECO:0000256" key="3">
    <source>
        <dbReference type="ARBA" id="ARBA00022457"/>
    </source>
</evidence>
<dbReference type="GO" id="GO:0006281">
    <property type="term" value="P:DNA repair"/>
    <property type="evidence" value="ECO:0007669"/>
    <property type="project" value="UniProtKB-KW"/>
</dbReference>
<evidence type="ECO:0000256" key="10">
    <source>
        <dbReference type="ARBA" id="ARBA00035861"/>
    </source>
</evidence>
<evidence type="ECO:0000256" key="11">
    <source>
        <dbReference type="ARBA" id="ARBA00038905"/>
    </source>
</evidence>
<evidence type="ECO:0000256" key="4">
    <source>
        <dbReference type="ARBA" id="ARBA00022705"/>
    </source>
</evidence>
<evidence type="ECO:0000256" key="2">
    <source>
        <dbReference type="ARBA" id="ARBA00005582"/>
    </source>
</evidence>
<dbReference type="InterPro" id="IPR000086">
    <property type="entry name" value="NUDIX_hydrolase_dom"/>
</dbReference>
<evidence type="ECO:0000256" key="6">
    <source>
        <dbReference type="ARBA" id="ARBA00022763"/>
    </source>
</evidence>
<evidence type="ECO:0000313" key="15">
    <source>
        <dbReference type="EMBL" id="HIR66929.1"/>
    </source>
</evidence>
<evidence type="ECO:0000256" key="7">
    <source>
        <dbReference type="ARBA" id="ARBA00022801"/>
    </source>
</evidence>
<gene>
    <name evidence="15" type="primary">mutT</name>
    <name evidence="15" type="ORF">IAB94_02630</name>
</gene>
<dbReference type="GO" id="GO:0044715">
    <property type="term" value="F:8-oxo-dGDP phosphatase activity"/>
    <property type="evidence" value="ECO:0007669"/>
    <property type="project" value="TreeGrafter"/>
</dbReference>
<dbReference type="EMBL" id="DVHK01000062">
    <property type="protein sequence ID" value="HIR66929.1"/>
    <property type="molecule type" value="Genomic_DNA"/>
</dbReference>
<dbReference type="GO" id="GO:0035539">
    <property type="term" value="F:8-oxo-7,8-dihydrodeoxyguanosine triphosphate pyrophosphatase activity"/>
    <property type="evidence" value="ECO:0007669"/>
    <property type="project" value="UniProtKB-EC"/>
</dbReference>
<dbReference type="GO" id="GO:0046872">
    <property type="term" value="F:metal ion binding"/>
    <property type="evidence" value="ECO:0007669"/>
    <property type="project" value="UniProtKB-KW"/>
</dbReference>
<feature type="binding site" evidence="13">
    <location>
        <position position="54"/>
    </location>
    <ligand>
        <name>Mg(2+)</name>
        <dbReference type="ChEBI" id="CHEBI:18420"/>
    </ligand>
</feature>
<keyword evidence="6" id="KW-0227">DNA damage</keyword>
<comment type="catalytic activity">
    <reaction evidence="10">
        <text>8-oxo-dGTP + H2O = 8-oxo-dGMP + diphosphate + H(+)</text>
        <dbReference type="Rhea" id="RHEA:31575"/>
        <dbReference type="ChEBI" id="CHEBI:15377"/>
        <dbReference type="ChEBI" id="CHEBI:15378"/>
        <dbReference type="ChEBI" id="CHEBI:33019"/>
        <dbReference type="ChEBI" id="CHEBI:63224"/>
        <dbReference type="ChEBI" id="CHEBI:77896"/>
        <dbReference type="EC" id="3.6.1.55"/>
    </reaction>
</comment>
<keyword evidence="8 13" id="KW-0460">Magnesium</keyword>
<evidence type="ECO:0000259" key="14">
    <source>
        <dbReference type="PROSITE" id="PS51462"/>
    </source>
</evidence>
<dbReference type="PROSITE" id="PS51462">
    <property type="entry name" value="NUDIX"/>
    <property type="match status" value="1"/>
</dbReference>
<dbReference type="Proteomes" id="UP000823913">
    <property type="component" value="Unassembled WGS sequence"/>
</dbReference>
<dbReference type="EC" id="3.6.1.55" evidence="11"/>
<comment type="caution">
    <text evidence="15">The sequence shown here is derived from an EMBL/GenBank/DDBJ whole genome shotgun (WGS) entry which is preliminary data.</text>
</comment>
<reference evidence="15" key="2">
    <citation type="journal article" date="2021" name="PeerJ">
        <title>Extensive microbial diversity within the chicken gut microbiome revealed by metagenomics and culture.</title>
        <authorList>
            <person name="Gilroy R."/>
            <person name="Ravi A."/>
            <person name="Getino M."/>
            <person name="Pursley I."/>
            <person name="Horton D.L."/>
            <person name="Alikhan N.F."/>
            <person name="Baker D."/>
            <person name="Gharbi K."/>
            <person name="Hall N."/>
            <person name="Watson M."/>
            <person name="Adriaenssens E.M."/>
            <person name="Foster-Nyarko E."/>
            <person name="Jarju S."/>
            <person name="Secka A."/>
            <person name="Antonio M."/>
            <person name="Oren A."/>
            <person name="Chaudhuri R.R."/>
            <person name="La Ragione R."/>
            <person name="Hildebrand F."/>
            <person name="Pallen M.J."/>
        </authorList>
    </citation>
    <scope>NUCLEOTIDE SEQUENCE</scope>
    <source>
        <strain evidence="15">ChiW16-3235</strain>
    </source>
</reference>
<dbReference type="CDD" id="cd03425">
    <property type="entry name" value="NUDIX_MutT_NudA_like"/>
    <property type="match status" value="1"/>
</dbReference>
<dbReference type="PANTHER" id="PTHR47707:SF1">
    <property type="entry name" value="NUDIX HYDROLASE FAMILY PROTEIN"/>
    <property type="match status" value="1"/>
</dbReference>
<reference evidence="15" key="1">
    <citation type="submission" date="2020-10" db="EMBL/GenBank/DDBJ databases">
        <authorList>
            <person name="Gilroy R."/>
        </authorList>
    </citation>
    <scope>NUCLEOTIDE SEQUENCE</scope>
    <source>
        <strain evidence="15">ChiW16-3235</strain>
    </source>
</reference>
<comment type="similarity">
    <text evidence="2">Belongs to the Nudix hydrolase family.</text>
</comment>
<dbReference type="Pfam" id="PF14815">
    <property type="entry name" value="NUDIX_4"/>
    <property type="match status" value="1"/>
</dbReference>
<dbReference type="NCBIfam" id="TIGR00586">
    <property type="entry name" value="mutt"/>
    <property type="match status" value="1"/>
</dbReference>
<dbReference type="GO" id="GO:0006260">
    <property type="term" value="P:DNA replication"/>
    <property type="evidence" value="ECO:0007669"/>
    <property type="project" value="UniProtKB-KW"/>
</dbReference>
<keyword evidence="9" id="KW-0234">DNA repair</keyword>
<dbReference type="InterPro" id="IPR029119">
    <property type="entry name" value="MutY_C"/>
</dbReference>
<dbReference type="PRINTS" id="PR00502">
    <property type="entry name" value="NUDIXFAMILY"/>
</dbReference>